<dbReference type="Proteomes" id="UP000824105">
    <property type="component" value="Unassembled WGS sequence"/>
</dbReference>
<accession>A0A9D2FK84</accession>
<comment type="caution">
    <text evidence="6">Lacks conserved residue(s) required for the propagation of feature annotation.</text>
</comment>
<evidence type="ECO:0000313" key="8">
    <source>
        <dbReference type="Proteomes" id="UP000824105"/>
    </source>
</evidence>
<proteinExistence type="inferred from homology"/>
<comment type="subunit">
    <text evidence="6">Forms polymers.</text>
</comment>
<organism evidence="7 8">
    <name type="scientific">Candidatus Gemmiger avistercoris</name>
    <dbReference type="NCBI Taxonomy" id="2838606"/>
    <lineage>
        <taxon>Bacteria</taxon>
        <taxon>Bacillati</taxon>
        <taxon>Bacillota</taxon>
        <taxon>Clostridia</taxon>
        <taxon>Eubacteriales</taxon>
        <taxon>Gemmiger</taxon>
    </lineage>
</organism>
<gene>
    <name evidence="6" type="primary">mreB</name>
    <name evidence="7" type="ORF">H9724_04860</name>
</gene>
<comment type="similarity">
    <text evidence="5 6">Belongs to the FtsA/MreB family.</text>
</comment>
<dbReference type="InterPro" id="IPR004753">
    <property type="entry name" value="MreB"/>
</dbReference>
<comment type="function">
    <text evidence="6">Forms membrane-associated dynamic filaments that are essential for cell shape determination. Acts by regulating cell wall synthesis and cell elongation, and thus cell shape. A feedback loop between cell geometry and MreB localization may maintain elongated cell shape by targeting cell wall growth to regions of negative cell wall curvature.</text>
</comment>
<feature type="binding site" evidence="6">
    <location>
        <begin position="203"/>
        <end position="206"/>
    </location>
    <ligand>
        <name>ATP</name>
        <dbReference type="ChEBI" id="CHEBI:30616"/>
    </ligand>
</feature>
<dbReference type="CDD" id="cd10225">
    <property type="entry name" value="ASKHA_NBD_MreB-like"/>
    <property type="match status" value="1"/>
</dbReference>
<dbReference type="GO" id="GO:0005737">
    <property type="term" value="C:cytoplasm"/>
    <property type="evidence" value="ECO:0007669"/>
    <property type="project" value="UniProtKB-SubCell"/>
</dbReference>
<dbReference type="InterPro" id="IPR043129">
    <property type="entry name" value="ATPase_NBD"/>
</dbReference>
<sequence length="353" mass="37592">MKQQDIGIDLGTTSIIIATESQGVVFSQPTIGAVDTRSNTILAVGDEALRMVGRAPAYIELVRPLRDGVIQDHRMTNELIVRFVNEVCRSRLFKPRVAVCVPAAITGVEADAVVESVMGAGARQVYLVDEPVAAALGAGLQIRQPRGCMVVDIGGGSTDIAVISMGGRVRAASVPVAGNAFDRSIAQFIQEKYQIAIGPLTAEALKKQVACCTRSEFEGVMEVRGHSWETNLPARRLIYTRDLYEPVQELAGRIVAAARAVLESTPPELAADISSTGVLLTGGGSLLRGLASYLAGELHVDVAIAPDPINCVARGTAISLSEGKHLTAGFRDATPKVWKKTLQNRRDPFAPEE</sequence>
<feature type="binding site" evidence="6">
    <location>
        <begin position="283"/>
        <end position="286"/>
    </location>
    <ligand>
        <name>ATP</name>
        <dbReference type="ChEBI" id="CHEBI:30616"/>
    </ligand>
</feature>
<reference evidence="7" key="1">
    <citation type="journal article" date="2021" name="PeerJ">
        <title>Extensive microbial diversity within the chicken gut microbiome revealed by metagenomics and culture.</title>
        <authorList>
            <person name="Gilroy R."/>
            <person name="Ravi A."/>
            <person name="Getino M."/>
            <person name="Pursley I."/>
            <person name="Horton D.L."/>
            <person name="Alikhan N.F."/>
            <person name="Baker D."/>
            <person name="Gharbi K."/>
            <person name="Hall N."/>
            <person name="Watson M."/>
            <person name="Adriaenssens E.M."/>
            <person name="Foster-Nyarko E."/>
            <person name="Jarju S."/>
            <person name="Secka A."/>
            <person name="Antonio M."/>
            <person name="Oren A."/>
            <person name="Chaudhuri R.R."/>
            <person name="La Ragione R."/>
            <person name="Hildebrand F."/>
            <person name="Pallen M.J."/>
        </authorList>
    </citation>
    <scope>NUCLEOTIDE SEQUENCE</scope>
    <source>
        <strain evidence="7">CHK188-11489</strain>
    </source>
</reference>
<evidence type="ECO:0000256" key="6">
    <source>
        <dbReference type="HAMAP-Rule" id="MF_02207"/>
    </source>
</evidence>
<evidence type="ECO:0000256" key="5">
    <source>
        <dbReference type="ARBA" id="ARBA00023458"/>
    </source>
</evidence>
<comment type="subcellular location">
    <subcellularLocation>
        <location evidence="6">Cytoplasm</location>
    </subcellularLocation>
    <text evidence="6">Membrane-associated.</text>
</comment>
<dbReference type="GO" id="GO:0000902">
    <property type="term" value="P:cell morphogenesis"/>
    <property type="evidence" value="ECO:0007669"/>
    <property type="project" value="InterPro"/>
</dbReference>
<keyword evidence="1 6" id="KW-0963">Cytoplasm</keyword>
<dbReference type="GO" id="GO:0005524">
    <property type="term" value="F:ATP binding"/>
    <property type="evidence" value="ECO:0007669"/>
    <property type="project" value="UniProtKB-KW"/>
</dbReference>
<keyword evidence="2 6" id="KW-0547">Nucleotide-binding</keyword>
<dbReference type="SUPFAM" id="SSF53067">
    <property type="entry name" value="Actin-like ATPase domain"/>
    <property type="match status" value="2"/>
</dbReference>
<dbReference type="PRINTS" id="PR01652">
    <property type="entry name" value="SHAPEPROTEIN"/>
</dbReference>
<keyword evidence="3 6" id="KW-0067">ATP-binding</keyword>
<comment type="caution">
    <text evidence="7">The sequence shown here is derived from an EMBL/GenBank/DDBJ whole genome shotgun (WGS) entry which is preliminary data.</text>
</comment>
<dbReference type="Gene3D" id="3.30.420.40">
    <property type="match status" value="2"/>
</dbReference>
<evidence type="ECO:0000313" key="7">
    <source>
        <dbReference type="EMBL" id="HIZ62082.1"/>
    </source>
</evidence>
<dbReference type="HAMAP" id="MF_02207">
    <property type="entry name" value="MreB"/>
    <property type="match status" value="1"/>
</dbReference>
<dbReference type="NCBIfam" id="NF010539">
    <property type="entry name" value="PRK13927.1"/>
    <property type="match status" value="1"/>
</dbReference>
<dbReference type="AlphaFoldDB" id="A0A9D2FK84"/>
<feature type="binding site" evidence="6">
    <location>
        <begin position="155"/>
        <end position="157"/>
    </location>
    <ligand>
        <name>ATP</name>
        <dbReference type="ChEBI" id="CHEBI:30616"/>
    </ligand>
</feature>
<dbReference type="Pfam" id="PF06723">
    <property type="entry name" value="MreB_Mbl"/>
    <property type="match status" value="1"/>
</dbReference>
<keyword evidence="4 6" id="KW-0133">Cell shape</keyword>
<dbReference type="EMBL" id="DXBF01000045">
    <property type="protein sequence ID" value="HIZ62082.1"/>
    <property type="molecule type" value="Genomic_DNA"/>
</dbReference>
<evidence type="ECO:0000256" key="4">
    <source>
        <dbReference type="ARBA" id="ARBA00022960"/>
    </source>
</evidence>
<name>A0A9D2FK84_9FIRM</name>
<evidence type="ECO:0000256" key="2">
    <source>
        <dbReference type="ARBA" id="ARBA00022741"/>
    </source>
</evidence>
<protein>
    <recommendedName>
        <fullName evidence="6">Cell shape-determining protein MreB</fullName>
    </recommendedName>
</protein>
<dbReference type="GO" id="GO:0008360">
    <property type="term" value="P:regulation of cell shape"/>
    <property type="evidence" value="ECO:0007669"/>
    <property type="project" value="UniProtKB-UniRule"/>
</dbReference>
<reference evidence="7" key="2">
    <citation type="submission" date="2021-04" db="EMBL/GenBank/DDBJ databases">
        <authorList>
            <person name="Gilroy R."/>
        </authorList>
    </citation>
    <scope>NUCLEOTIDE SEQUENCE</scope>
    <source>
        <strain evidence="7">CHK188-11489</strain>
    </source>
</reference>
<evidence type="ECO:0000256" key="3">
    <source>
        <dbReference type="ARBA" id="ARBA00022840"/>
    </source>
</evidence>
<dbReference type="PANTHER" id="PTHR42749:SF1">
    <property type="entry name" value="CELL SHAPE-DETERMINING PROTEIN MREB"/>
    <property type="match status" value="1"/>
</dbReference>
<evidence type="ECO:0000256" key="1">
    <source>
        <dbReference type="ARBA" id="ARBA00022490"/>
    </source>
</evidence>
<dbReference type="InterPro" id="IPR056546">
    <property type="entry name" value="MreB_MamK-like"/>
</dbReference>
<dbReference type="PANTHER" id="PTHR42749">
    <property type="entry name" value="CELL SHAPE-DETERMINING PROTEIN MREB"/>
    <property type="match status" value="1"/>
</dbReference>